<dbReference type="InterPro" id="IPR001245">
    <property type="entry name" value="Ser-Thr/Tyr_kinase_cat_dom"/>
</dbReference>
<dbReference type="PROSITE" id="PS00109">
    <property type="entry name" value="PROTEIN_KINASE_TYR"/>
    <property type="match status" value="1"/>
</dbReference>
<gene>
    <name evidence="3" type="ORF">PILCRDRAFT_828831</name>
</gene>
<dbReference type="InterPro" id="IPR000719">
    <property type="entry name" value="Prot_kinase_dom"/>
</dbReference>
<dbReference type="OrthoDB" id="4062651at2759"/>
<protein>
    <recommendedName>
        <fullName evidence="2">Protein kinase domain-containing protein</fullName>
    </recommendedName>
</protein>
<dbReference type="HOGENOM" id="CLU_515902_0_0_1"/>
<evidence type="ECO:0000313" key="3">
    <source>
        <dbReference type="EMBL" id="KIM73779.1"/>
    </source>
</evidence>
<accession>A0A0C3F0V3</accession>
<dbReference type="InterPro" id="IPR008266">
    <property type="entry name" value="Tyr_kinase_AS"/>
</dbReference>
<dbReference type="PROSITE" id="PS50011">
    <property type="entry name" value="PROTEIN_KINASE_DOM"/>
    <property type="match status" value="1"/>
</dbReference>
<dbReference type="Proteomes" id="UP000054166">
    <property type="component" value="Unassembled WGS sequence"/>
</dbReference>
<dbReference type="GO" id="GO:0004674">
    <property type="term" value="F:protein serine/threonine kinase activity"/>
    <property type="evidence" value="ECO:0007669"/>
    <property type="project" value="TreeGrafter"/>
</dbReference>
<dbReference type="Pfam" id="PF07714">
    <property type="entry name" value="PK_Tyr_Ser-Thr"/>
    <property type="match status" value="1"/>
</dbReference>
<dbReference type="STRING" id="765440.A0A0C3F0V3"/>
<reference evidence="4" key="2">
    <citation type="submission" date="2015-01" db="EMBL/GenBank/DDBJ databases">
        <title>Evolutionary Origins and Diversification of the Mycorrhizal Mutualists.</title>
        <authorList>
            <consortium name="DOE Joint Genome Institute"/>
            <consortium name="Mycorrhizal Genomics Consortium"/>
            <person name="Kohler A."/>
            <person name="Kuo A."/>
            <person name="Nagy L.G."/>
            <person name="Floudas D."/>
            <person name="Copeland A."/>
            <person name="Barry K.W."/>
            <person name="Cichocki N."/>
            <person name="Veneault-Fourrey C."/>
            <person name="LaButti K."/>
            <person name="Lindquist E.A."/>
            <person name="Lipzen A."/>
            <person name="Lundell T."/>
            <person name="Morin E."/>
            <person name="Murat C."/>
            <person name="Riley R."/>
            <person name="Ohm R."/>
            <person name="Sun H."/>
            <person name="Tunlid A."/>
            <person name="Henrissat B."/>
            <person name="Grigoriev I.V."/>
            <person name="Hibbett D.S."/>
            <person name="Martin F."/>
        </authorList>
    </citation>
    <scope>NUCLEOTIDE SEQUENCE [LARGE SCALE GENOMIC DNA]</scope>
    <source>
        <strain evidence="4">F 1598</strain>
    </source>
</reference>
<name>A0A0C3F0V3_PILCF</name>
<proteinExistence type="predicted"/>
<evidence type="ECO:0000259" key="2">
    <source>
        <dbReference type="PROSITE" id="PS50011"/>
    </source>
</evidence>
<dbReference type="InterPro" id="IPR051681">
    <property type="entry name" value="Ser/Thr_Kinases-Pseudokinases"/>
</dbReference>
<dbReference type="PANTHER" id="PTHR44329">
    <property type="entry name" value="SERINE/THREONINE-PROTEIN KINASE TNNI3K-RELATED"/>
    <property type="match status" value="1"/>
</dbReference>
<dbReference type="GO" id="GO:0005524">
    <property type="term" value="F:ATP binding"/>
    <property type="evidence" value="ECO:0007669"/>
    <property type="project" value="InterPro"/>
</dbReference>
<organism evidence="3 4">
    <name type="scientific">Piloderma croceum (strain F 1598)</name>
    <dbReference type="NCBI Taxonomy" id="765440"/>
    <lineage>
        <taxon>Eukaryota</taxon>
        <taxon>Fungi</taxon>
        <taxon>Dikarya</taxon>
        <taxon>Basidiomycota</taxon>
        <taxon>Agaricomycotina</taxon>
        <taxon>Agaricomycetes</taxon>
        <taxon>Agaricomycetidae</taxon>
        <taxon>Atheliales</taxon>
        <taxon>Atheliaceae</taxon>
        <taxon>Piloderma</taxon>
    </lineage>
</organism>
<dbReference type="InParanoid" id="A0A0C3F0V3"/>
<dbReference type="Gene3D" id="1.10.510.10">
    <property type="entry name" value="Transferase(Phosphotransferase) domain 1"/>
    <property type="match status" value="1"/>
</dbReference>
<dbReference type="AlphaFoldDB" id="A0A0C3F0V3"/>
<dbReference type="InterPro" id="IPR011009">
    <property type="entry name" value="Kinase-like_dom_sf"/>
</dbReference>
<dbReference type="SUPFAM" id="SSF56112">
    <property type="entry name" value="Protein kinase-like (PK-like)"/>
    <property type="match status" value="1"/>
</dbReference>
<evidence type="ECO:0000313" key="4">
    <source>
        <dbReference type="Proteomes" id="UP000054166"/>
    </source>
</evidence>
<evidence type="ECO:0000256" key="1">
    <source>
        <dbReference type="SAM" id="MobiDB-lite"/>
    </source>
</evidence>
<keyword evidence="4" id="KW-1185">Reference proteome</keyword>
<feature type="domain" description="Protein kinase" evidence="2">
    <location>
        <begin position="48"/>
        <end position="335"/>
    </location>
</feature>
<sequence length="528" mass="57997">MSILTQVLPRNDEQYRTSSEVIQHLHHTLAARPSSASQIPDLTGQIILQDRFAAAHGGFADVYIALWHREQATPLKVAVKVLRSQSEDEDDRGKRNKRLRRELKVWQRLNHDNVLPLYGTTSDFGPYSSMVCPWVDNGSLSKYLERRGATLMLRERFGILCDVASGLSYLHLCSVVHGDLSGSNVLIDDGGRARVADFGMSKIAAEFQGTSYFTSSIGGAIRWAAPELYCIYEDHTSPVATAASDVYSYGSLTLQVLTGQVPYHYIKSDLQVVFEIHKGLHPRCPTDESVNESHWDFITRCWSDHASGNRPSMAEVLNYVQTHASKALWSQYPFSNSSFTLPSNPQRTSEQEGICQDDPHLDNSSTSVKDEEVAQRLHGVDETSVARSPLNDELKSRASIWSNVMNSGAEKSESAELPGNISPGSNGLTTAMRPCTAPVLYTPARSSYYVGPQVISRTSTSGSGTITCPDELPAPEIELLDESPFAFSVPIVTSSQLPYSPPIDIVGHVAKGSSFPNATVWDVCGSWP</sequence>
<reference evidence="3 4" key="1">
    <citation type="submission" date="2014-04" db="EMBL/GenBank/DDBJ databases">
        <authorList>
            <consortium name="DOE Joint Genome Institute"/>
            <person name="Kuo A."/>
            <person name="Tarkka M."/>
            <person name="Buscot F."/>
            <person name="Kohler A."/>
            <person name="Nagy L.G."/>
            <person name="Floudas D."/>
            <person name="Copeland A."/>
            <person name="Barry K.W."/>
            <person name="Cichocki N."/>
            <person name="Veneault-Fourrey C."/>
            <person name="LaButti K."/>
            <person name="Lindquist E.A."/>
            <person name="Lipzen A."/>
            <person name="Lundell T."/>
            <person name="Morin E."/>
            <person name="Murat C."/>
            <person name="Sun H."/>
            <person name="Tunlid A."/>
            <person name="Henrissat B."/>
            <person name="Grigoriev I.V."/>
            <person name="Hibbett D.S."/>
            <person name="Martin F."/>
            <person name="Nordberg H.P."/>
            <person name="Cantor M.N."/>
            <person name="Hua S.X."/>
        </authorList>
    </citation>
    <scope>NUCLEOTIDE SEQUENCE [LARGE SCALE GENOMIC DNA]</scope>
    <source>
        <strain evidence="3 4">F 1598</strain>
    </source>
</reference>
<feature type="region of interest" description="Disordered" evidence="1">
    <location>
        <begin position="340"/>
        <end position="367"/>
    </location>
</feature>
<dbReference type="EMBL" id="KN833074">
    <property type="protein sequence ID" value="KIM73779.1"/>
    <property type="molecule type" value="Genomic_DNA"/>
</dbReference>